<dbReference type="RefSeq" id="WP_344946083.1">
    <property type="nucleotide sequence ID" value="NZ_BAAAZR010000020.1"/>
</dbReference>
<name>A0ABP7ITS7_9ACTN</name>
<sequence>MAEDSASTEHFTDEEYAFLRFARYGELPAPVLPSEMVEEVKTDQPHIVLEQAFDARQWGEAGRFL</sequence>
<evidence type="ECO:0000313" key="2">
    <source>
        <dbReference type="Proteomes" id="UP001500888"/>
    </source>
</evidence>
<comment type="caution">
    <text evidence="1">The sequence shown here is derived from an EMBL/GenBank/DDBJ whole genome shotgun (WGS) entry which is preliminary data.</text>
</comment>
<keyword evidence="2" id="KW-1185">Reference proteome</keyword>
<dbReference type="EMBL" id="BAAAZR010000020">
    <property type="protein sequence ID" value="GAA3826831.1"/>
    <property type="molecule type" value="Genomic_DNA"/>
</dbReference>
<protein>
    <submittedName>
        <fullName evidence="1">Uncharacterized protein</fullName>
    </submittedName>
</protein>
<evidence type="ECO:0000313" key="1">
    <source>
        <dbReference type="EMBL" id="GAA3826831.1"/>
    </source>
</evidence>
<proteinExistence type="predicted"/>
<accession>A0ABP7ITS7</accession>
<gene>
    <name evidence="1" type="ORF">GCM10022226_54560</name>
</gene>
<reference evidence="2" key="1">
    <citation type="journal article" date="2019" name="Int. J. Syst. Evol. Microbiol.">
        <title>The Global Catalogue of Microorganisms (GCM) 10K type strain sequencing project: providing services to taxonomists for standard genome sequencing and annotation.</title>
        <authorList>
            <consortium name="The Broad Institute Genomics Platform"/>
            <consortium name="The Broad Institute Genome Sequencing Center for Infectious Disease"/>
            <person name="Wu L."/>
            <person name="Ma J."/>
        </authorList>
    </citation>
    <scope>NUCLEOTIDE SEQUENCE [LARGE SCALE GENOMIC DNA]</scope>
    <source>
        <strain evidence="2">JCM 16908</strain>
    </source>
</reference>
<dbReference type="Proteomes" id="UP001500888">
    <property type="component" value="Unassembled WGS sequence"/>
</dbReference>
<organism evidence="1 2">
    <name type="scientific">Sphaerisporangium flaviroseum</name>
    <dbReference type="NCBI Taxonomy" id="509199"/>
    <lineage>
        <taxon>Bacteria</taxon>
        <taxon>Bacillati</taxon>
        <taxon>Actinomycetota</taxon>
        <taxon>Actinomycetes</taxon>
        <taxon>Streptosporangiales</taxon>
        <taxon>Streptosporangiaceae</taxon>
        <taxon>Sphaerisporangium</taxon>
    </lineage>
</organism>